<evidence type="ECO:0000313" key="3">
    <source>
        <dbReference type="Proteomes" id="UP000175971"/>
    </source>
</evidence>
<organism evidence="2 3">
    <name type="scientific">Streptomyces nanshensis</name>
    <dbReference type="NCBI Taxonomy" id="518642"/>
    <lineage>
        <taxon>Bacteria</taxon>
        <taxon>Bacillati</taxon>
        <taxon>Actinomycetota</taxon>
        <taxon>Actinomycetes</taxon>
        <taxon>Kitasatosporales</taxon>
        <taxon>Streptomycetaceae</taxon>
        <taxon>Streptomyces</taxon>
    </lineage>
</organism>
<dbReference type="OrthoDB" id="4237715at2"/>
<protein>
    <recommendedName>
        <fullName evidence="4">DUF304 domain-containing protein</fullName>
    </recommendedName>
</protein>
<keyword evidence="1" id="KW-1133">Transmembrane helix</keyword>
<evidence type="ECO:0000313" key="2">
    <source>
        <dbReference type="EMBL" id="OEV17456.1"/>
    </source>
</evidence>
<gene>
    <name evidence="2" type="ORF">AN221_28660</name>
</gene>
<comment type="caution">
    <text evidence="2">The sequence shown here is derived from an EMBL/GenBank/DDBJ whole genome shotgun (WGS) entry which is preliminary data.</text>
</comment>
<keyword evidence="1" id="KW-0472">Membrane</keyword>
<reference evidence="2 3" key="1">
    <citation type="journal article" date="2016" name="Front. Microbiol.">
        <title>Comparative Genomics Analysis of Streptomyces Species Reveals Their Adaptation to the Marine Environment and Their Diversity at the Genomic Level.</title>
        <authorList>
            <person name="Tian X."/>
            <person name="Zhang Z."/>
            <person name="Yang T."/>
            <person name="Chen M."/>
            <person name="Li J."/>
            <person name="Chen F."/>
            <person name="Yang J."/>
            <person name="Li W."/>
            <person name="Zhang B."/>
            <person name="Zhang Z."/>
            <person name="Wu J."/>
            <person name="Zhang C."/>
            <person name="Long L."/>
            <person name="Xiao J."/>
        </authorList>
    </citation>
    <scope>NUCLEOTIDE SEQUENCE [LARGE SCALE GENOMIC DNA]</scope>
    <source>
        <strain evidence="2 3">SCSIO M10372</strain>
    </source>
</reference>
<evidence type="ECO:0000256" key="1">
    <source>
        <dbReference type="SAM" id="Phobius"/>
    </source>
</evidence>
<feature type="transmembrane region" description="Helical" evidence="1">
    <location>
        <begin position="35"/>
        <end position="55"/>
    </location>
</feature>
<keyword evidence="1" id="KW-0812">Transmembrane</keyword>
<evidence type="ECO:0008006" key="4">
    <source>
        <dbReference type="Google" id="ProtNLM"/>
    </source>
</evidence>
<dbReference type="Proteomes" id="UP000175971">
    <property type="component" value="Unassembled WGS sequence"/>
</dbReference>
<keyword evidence="3" id="KW-1185">Reference proteome</keyword>
<proteinExistence type="predicted"/>
<sequence>MQLSPTPLNRLANSCLGVVPAVAGIAYAVQADRGVLRLAAGLVVIAFAVLAVRGYRLGVTCEHVRMTVRGYLRTRVIDRERISEITDFPAVRWTDRTGRKRWTPLLALRTSPGEFPAIRLHKERAVSRLRRWAQRGRS</sequence>
<dbReference type="RefSeq" id="WP_070203304.1">
    <property type="nucleotide sequence ID" value="NZ_LJGZ01000098.1"/>
</dbReference>
<accession>A0A1E7LMS3</accession>
<dbReference type="EMBL" id="LJGZ01000098">
    <property type="protein sequence ID" value="OEV17456.1"/>
    <property type="molecule type" value="Genomic_DNA"/>
</dbReference>
<dbReference type="AlphaFoldDB" id="A0A1E7LMS3"/>
<feature type="transmembrane region" description="Helical" evidence="1">
    <location>
        <begin position="12"/>
        <end position="29"/>
    </location>
</feature>
<name>A0A1E7LMS3_9ACTN</name>